<dbReference type="Gene3D" id="3.40.50.300">
    <property type="entry name" value="P-loop containing nucleotide triphosphate hydrolases"/>
    <property type="match status" value="1"/>
</dbReference>
<evidence type="ECO:0000313" key="2">
    <source>
        <dbReference type="EMBL" id="KZE34905.1"/>
    </source>
</evidence>
<dbReference type="EMBL" id="LQQU01000004">
    <property type="protein sequence ID" value="KZE34905.1"/>
    <property type="molecule type" value="Genomic_DNA"/>
</dbReference>
<accession>A0A165G261</accession>
<dbReference type="InterPro" id="IPR052539">
    <property type="entry name" value="MGD_biosynthesis_adapter"/>
</dbReference>
<dbReference type="GO" id="GO:0006777">
    <property type="term" value="P:Mo-molybdopterin cofactor biosynthetic process"/>
    <property type="evidence" value="ECO:0007669"/>
    <property type="project" value="InterPro"/>
</dbReference>
<organism evidence="2 3">
    <name type="scientific">Crenobacter luteus</name>
    <dbReference type="NCBI Taxonomy" id="1452487"/>
    <lineage>
        <taxon>Bacteria</taxon>
        <taxon>Pseudomonadati</taxon>
        <taxon>Pseudomonadota</taxon>
        <taxon>Betaproteobacteria</taxon>
        <taxon>Neisseriales</taxon>
        <taxon>Neisseriaceae</taxon>
        <taxon>Crenobacter</taxon>
    </lineage>
</organism>
<dbReference type="CDD" id="cd03116">
    <property type="entry name" value="MobB"/>
    <property type="match status" value="1"/>
</dbReference>
<protein>
    <submittedName>
        <fullName evidence="2">Molybdopterin-guanine dinucleotide biosynthesis protein MobB</fullName>
    </submittedName>
</protein>
<gene>
    <name evidence="2" type="ORF">AVW16_05330</name>
</gene>
<evidence type="ECO:0000313" key="3">
    <source>
        <dbReference type="Proteomes" id="UP000076625"/>
    </source>
</evidence>
<dbReference type="Pfam" id="PF03205">
    <property type="entry name" value="MobB"/>
    <property type="match status" value="1"/>
</dbReference>
<sequence>MKILAISGHSGCGKTTLITRLIPALKAAGLSVAVIKHTHHDVEWDAPGKDSYRHREAGARQVMLVTPSMRFSAEPLVEADAVPLIAHVAALSPCDLVLAEGFKHEAVPRLEVFDAALNRPWLYPDDPRVIALVSDTAPQAALPCFARDAIDDIVRFLLDWFHHAKLS</sequence>
<comment type="caution">
    <text evidence="2">The sequence shown here is derived from an EMBL/GenBank/DDBJ whole genome shotgun (WGS) entry which is preliminary data.</text>
</comment>
<dbReference type="AlphaFoldDB" id="A0A165G261"/>
<reference evidence="3" key="1">
    <citation type="submission" date="2016-01" db="EMBL/GenBank/DDBJ databases">
        <title>Draft genome of Chromobacterium sp. F49.</title>
        <authorList>
            <person name="Hong K.W."/>
        </authorList>
    </citation>
    <scope>NUCLEOTIDE SEQUENCE [LARGE SCALE GENOMIC DNA]</scope>
    <source>
        <strain evidence="3">CN10</strain>
    </source>
</reference>
<keyword evidence="3" id="KW-1185">Reference proteome</keyword>
<dbReference type="STRING" id="1452487.AVW16_05330"/>
<dbReference type="PANTHER" id="PTHR40072:SF1">
    <property type="entry name" value="MOLYBDOPTERIN-GUANINE DINUCLEOTIDE BIOSYNTHESIS ADAPTER PROTEIN"/>
    <property type="match status" value="1"/>
</dbReference>
<name>A0A165G261_9NEIS</name>
<dbReference type="RefSeq" id="WP_066609695.1">
    <property type="nucleotide sequence ID" value="NZ_LQQU01000004.1"/>
</dbReference>
<evidence type="ECO:0000259" key="1">
    <source>
        <dbReference type="Pfam" id="PF03205"/>
    </source>
</evidence>
<dbReference type="Proteomes" id="UP000076625">
    <property type="component" value="Unassembled WGS sequence"/>
</dbReference>
<feature type="domain" description="Molybdopterin-guanine dinucleotide biosynthesis protein B (MobB)" evidence="1">
    <location>
        <begin position="3"/>
        <end position="135"/>
    </location>
</feature>
<dbReference type="OrthoDB" id="9804758at2"/>
<dbReference type="GO" id="GO:0005525">
    <property type="term" value="F:GTP binding"/>
    <property type="evidence" value="ECO:0007669"/>
    <property type="project" value="InterPro"/>
</dbReference>
<dbReference type="InterPro" id="IPR004435">
    <property type="entry name" value="MobB_dom"/>
</dbReference>
<dbReference type="SUPFAM" id="SSF52540">
    <property type="entry name" value="P-loop containing nucleoside triphosphate hydrolases"/>
    <property type="match status" value="1"/>
</dbReference>
<dbReference type="NCBIfam" id="TIGR00176">
    <property type="entry name" value="mobB"/>
    <property type="match status" value="1"/>
</dbReference>
<dbReference type="InterPro" id="IPR027417">
    <property type="entry name" value="P-loop_NTPase"/>
</dbReference>
<dbReference type="PANTHER" id="PTHR40072">
    <property type="entry name" value="MOLYBDOPTERIN-GUANINE DINUCLEOTIDE BIOSYNTHESIS ADAPTER PROTEIN-RELATED"/>
    <property type="match status" value="1"/>
</dbReference>
<proteinExistence type="predicted"/>